<dbReference type="GO" id="GO:0016787">
    <property type="term" value="F:hydrolase activity"/>
    <property type="evidence" value="ECO:0007669"/>
    <property type="project" value="UniProtKB-KW"/>
</dbReference>
<evidence type="ECO:0000256" key="5">
    <source>
        <dbReference type="ARBA" id="ARBA00022989"/>
    </source>
</evidence>
<dbReference type="InterPro" id="IPR000326">
    <property type="entry name" value="PAP2/HPO"/>
</dbReference>
<sequence>MNLFRHRNNTPKKLHTSHSLSLSEKYNPDRLLLLVFTKTRRQFLTRIAILFTKLGNGQAWLLFSLIIMLYSVPIGVSFHISALLQLYGQIFLKNLVKRTRPYLVYQDLDYLYAPPDPFSFPSGHTAAAFTMAFTAKLVFPVAWPFFLIIALIIAFSRVYLAVHYPSDIFAGIILAYFSAKCGTFLSQIVTGIMI</sequence>
<keyword evidence="5 7" id="KW-1133">Transmembrane helix</keyword>
<dbReference type="RefSeq" id="WP_092318703.1">
    <property type="nucleotide sequence ID" value="NZ_FOKY01000003.1"/>
</dbReference>
<evidence type="ECO:0000313" key="9">
    <source>
        <dbReference type="EMBL" id="SFB76975.1"/>
    </source>
</evidence>
<dbReference type="EMBL" id="FOKY01000003">
    <property type="protein sequence ID" value="SFB76975.1"/>
    <property type="molecule type" value="Genomic_DNA"/>
</dbReference>
<dbReference type="Gene3D" id="1.20.144.10">
    <property type="entry name" value="Phosphatidic acid phosphatase type 2/haloperoxidase"/>
    <property type="match status" value="1"/>
</dbReference>
<comment type="subcellular location">
    <subcellularLocation>
        <location evidence="1">Cell membrane</location>
        <topology evidence="1">Multi-pass membrane protein</topology>
    </subcellularLocation>
</comment>
<proteinExistence type="predicted"/>
<organism evidence="9 10">
    <name type="scientific">Brevinema andersonii</name>
    <dbReference type="NCBI Taxonomy" id="34097"/>
    <lineage>
        <taxon>Bacteria</taxon>
        <taxon>Pseudomonadati</taxon>
        <taxon>Spirochaetota</taxon>
        <taxon>Spirochaetia</taxon>
        <taxon>Brevinematales</taxon>
        <taxon>Brevinemataceae</taxon>
        <taxon>Brevinema</taxon>
    </lineage>
</organism>
<keyword evidence="4" id="KW-0378">Hydrolase</keyword>
<evidence type="ECO:0000259" key="8">
    <source>
        <dbReference type="SMART" id="SM00014"/>
    </source>
</evidence>
<dbReference type="SUPFAM" id="SSF48317">
    <property type="entry name" value="Acid phosphatase/Vanadium-dependent haloperoxidase"/>
    <property type="match status" value="1"/>
</dbReference>
<dbReference type="SMART" id="SM00014">
    <property type="entry name" value="acidPPc"/>
    <property type="match status" value="1"/>
</dbReference>
<protein>
    <submittedName>
        <fullName evidence="9">Undecaprenyl-diphosphatase</fullName>
    </submittedName>
</protein>
<dbReference type="Proteomes" id="UP000240042">
    <property type="component" value="Unassembled WGS sequence"/>
</dbReference>
<feature type="domain" description="Phosphatidic acid phosphatase type 2/haloperoxidase" evidence="8">
    <location>
        <begin position="78"/>
        <end position="183"/>
    </location>
</feature>
<evidence type="ECO:0000256" key="6">
    <source>
        <dbReference type="ARBA" id="ARBA00023136"/>
    </source>
</evidence>
<accession>A0A1I1DPU0</accession>
<dbReference type="CDD" id="cd01610">
    <property type="entry name" value="PAP2_like"/>
    <property type="match status" value="1"/>
</dbReference>
<dbReference type="OrthoDB" id="9789113at2"/>
<evidence type="ECO:0000256" key="7">
    <source>
        <dbReference type="SAM" id="Phobius"/>
    </source>
</evidence>
<evidence type="ECO:0000256" key="4">
    <source>
        <dbReference type="ARBA" id="ARBA00022801"/>
    </source>
</evidence>
<gene>
    <name evidence="9" type="ORF">SAMN02745150_00714</name>
</gene>
<dbReference type="Pfam" id="PF01569">
    <property type="entry name" value="PAP2"/>
    <property type="match status" value="1"/>
</dbReference>
<dbReference type="AlphaFoldDB" id="A0A1I1DPU0"/>
<dbReference type="InterPro" id="IPR036938">
    <property type="entry name" value="PAP2/HPO_sf"/>
</dbReference>
<dbReference type="PANTHER" id="PTHR14969">
    <property type="entry name" value="SPHINGOSINE-1-PHOSPHATE PHOSPHOHYDROLASE"/>
    <property type="match status" value="1"/>
</dbReference>
<keyword evidence="10" id="KW-1185">Reference proteome</keyword>
<dbReference type="PANTHER" id="PTHR14969:SF62">
    <property type="entry name" value="DECAPRENYLPHOSPHORYL-5-PHOSPHORIBOSE PHOSPHATASE RV3807C-RELATED"/>
    <property type="match status" value="1"/>
</dbReference>
<keyword evidence="6 7" id="KW-0472">Membrane</keyword>
<name>A0A1I1DPU0_BREAD</name>
<evidence type="ECO:0000313" key="10">
    <source>
        <dbReference type="Proteomes" id="UP000240042"/>
    </source>
</evidence>
<keyword evidence="3 7" id="KW-0812">Transmembrane</keyword>
<evidence type="ECO:0000256" key="3">
    <source>
        <dbReference type="ARBA" id="ARBA00022692"/>
    </source>
</evidence>
<feature type="transmembrane region" description="Helical" evidence="7">
    <location>
        <begin position="168"/>
        <end position="189"/>
    </location>
</feature>
<dbReference type="GO" id="GO:0005886">
    <property type="term" value="C:plasma membrane"/>
    <property type="evidence" value="ECO:0007669"/>
    <property type="project" value="UniProtKB-SubCell"/>
</dbReference>
<feature type="transmembrane region" description="Helical" evidence="7">
    <location>
        <begin position="141"/>
        <end position="162"/>
    </location>
</feature>
<evidence type="ECO:0000256" key="2">
    <source>
        <dbReference type="ARBA" id="ARBA00022475"/>
    </source>
</evidence>
<evidence type="ECO:0000256" key="1">
    <source>
        <dbReference type="ARBA" id="ARBA00004651"/>
    </source>
</evidence>
<dbReference type="STRING" id="34097.SAMN02745150_00714"/>
<reference evidence="10" key="1">
    <citation type="submission" date="2016-10" db="EMBL/GenBank/DDBJ databases">
        <authorList>
            <person name="Varghese N."/>
            <person name="Submissions S."/>
        </authorList>
    </citation>
    <scope>NUCLEOTIDE SEQUENCE [LARGE SCALE GENOMIC DNA]</scope>
    <source>
        <strain evidence="10">ATCC 43811</strain>
    </source>
</reference>
<keyword evidence="2" id="KW-1003">Cell membrane</keyword>